<dbReference type="SUPFAM" id="SSF46785">
    <property type="entry name" value="Winged helix' DNA-binding domain"/>
    <property type="match status" value="1"/>
</dbReference>
<dbReference type="Proteomes" id="UP000544134">
    <property type="component" value="Unassembled WGS sequence"/>
</dbReference>
<dbReference type="InterPro" id="IPR029016">
    <property type="entry name" value="GAF-like_dom_sf"/>
</dbReference>
<dbReference type="Gene3D" id="1.10.10.10">
    <property type="entry name" value="Winged helix-like DNA-binding domain superfamily/Winged helix DNA-binding domain"/>
    <property type="match status" value="1"/>
</dbReference>
<evidence type="ECO:0000256" key="3">
    <source>
        <dbReference type="ARBA" id="ARBA00023163"/>
    </source>
</evidence>
<evidence type="ECO:0000256" key="4">
    <source>
        <dbReference type="SAM" id="MobiDB-lite"/>
    </source>
</evidence>
<dbReference type="InterPro" id="IPR036388">
    <property type="entry name" value="WH-like_DNA-bd_sf"/>
</dbReference>
<dbReference type="GO" id="GO:0045892">
    <property type="term" value="P:negative regulation of DNA-templated transcription"/>
    <property type="evidence" value="ECO:0007669"/>
    <property type="project" value="TreeGrafter"/>
</dbReference>
<dbReference type="Gene3D" id="3.30.450.40">
    <property type="match status" value="1"/>
</dbReference>
<name>A0A848I831_9BURK</name>
<organism evidence="6 7">
    <name type="scientific">Paraburkholderia polaris</name>
    <dbReference type="NCBI Taxonomy" id="2728848"/>
    <lineage>
        <taxon>Bacteria</taxon>
        <taxon>Pseudomonadati</taxon>
        <taxon>Pseudomonadota</taxon>
        <taxon>Betaproteobacteria</taxon>
        <taxon>Burkholderiales</taxon>
        <taxon>Burkholderiaceae</taxon>
        <taxon>Paraburkholderia</taxon>
    </lineage>
</organism>
<keyword evidence="2" id="KW-0238">DNA-binding</keyword>
<evidence type="ECO:0000313" key="7">
    <source>
        <dbReference type="Proteomes" id="UP000544134"/>
    </source>
</evidence>
<dbReference type="GO" id="GO:0003677">
    <property type="term" value="F:DNA binding"/>
    <property type="evidence" value="ECO:0007669"/>
    <property type="project" value="UniProtKB-KW"/>
</dbReference>
<dbReference type="PANTHER" id="PTHR30136:SF8">
    <property type="entry name" value="TRANSCRIPTIONAL REGULATORY PROTEIN"/>
    <property type="match status" value="1"/>
</dbReference>
<dbReference type="SUPFAM" id="SSF55781">
    <property type="entry name" value="GAF domain-like"/>
    <property type="match status" value="2"/>
</dbReference>
<reference evidence="6 7" key="1">
    <citation type="submission" date="2020-04" db="EMBL/GenBank/DDBJ databases">
        <title>Paraburkholderia sp. RP-4-7 isolated from soil.</title>
        <authorList>
            <person name="Dahal R.H."/>
        </authorList>
    </citation>
    <scope>NUCLEOTIDE SEQUENCE [LARGE SCALE GENOMIC DNA]</scope>
    <source>
        <strain evidence="6 7">RP-4-7</strain>
    </source>
</reference>
<dbReference type="GO" id="GO:0003700">
    <property type="term" value="F:DNA-binding transcription factor activity"/>
    <property type="evidence" value="ECO:0007669"/>
    <property type="project" value="TreeGrafter"/>
</dbReference>
<feature type="region of interest" description="Disordered" evidence="4">
    <location>
        <begin position="209"/>
        <end position="231"/>
    </location>
</feature>
<gene>
    <name evidence="6" type="ORF">HHL24_01625</name>
</gene>
<evidence type="ECO:0000259" key="5">
    <source>
        <dbReference type="PROSITE" id="PS51078"/>
    </source>
</evidence>
<keyword evidence="7" id="KW-1185">Reference proteome</keyword>
<dbReference type="EMBL" id="JABBGJ010000002">
    <property type="protein sequence ID" value="NML96665.1"/>
    <property type="molecule type" value="Genomic_DNA"/>
</dbReference>
<feature type="domain" description="IclR-ED" evidence="5">
    <location>
        <begin position="92"/>
        <end position="317"/>
    </location>
</feature>
<dbReference type="Pfam" id="PF09339">
    <property type="entry name" value="HTH_IclR"/>
    <property type="match status" value="1"/>
</dbReference>
<dbReference type="InterPro" id="IPR005471">
    <property type="entry name" value="Tscrpt_reg_IclR_N"/>
</dbReference>
<dbReference type="InterPro" id="IPR050707">
    <property type="entry name" value="HTH_MetabolicPath_Reg"/>
</dbReference>
<evidence type="ECO:0000256" key="2">
    <source>
        <dbReference type="ARBA" id="ARBA00023125"/>
    </source>
</evidence>
<dbReference type="InterPro" id="IPR036390">
    <property type="entry name" value="WH_DNA-bd_sf"/>
</dbReference>
<dbReference type="PROSITE" id="PS51078">
    <property type="entry name" value="ICLR_ED"/>
    <property type="match status" value="1"/>
</dbReference>
<comment type="caution">
    <text evidence="6">The sequence shown here is derived from an EMBL/GenBank/DDBJ whole genome shotgun (WGS) entry which is preliminary data.</text>
</comment>
<evidence type="ECO:0000256" key="1">
    <source>
        <dbReference type="ARBA" id="ARBA00023015"/>
    </source>
</evidence>
<sequence>MTDSLDTSHAGSGAAAASTASADAKPQRGIQSLDSTGELLGALVAAARPLSLRDLAAAAGMPPAKAFPHLVSLLKIGLLNRDAAGCFEAGPLALELGLIGLQRLSPTREAEPEVVELAASTGMSVAMAVLGPLGPTVVRLEESARPLHVSLRVGTVMSLVNTAIGRVFAAYVADDVRNGLLAQDHLRLAGAEAREIFAGATAAAGKAPASCSSSMEKAADGPTTTAGRKDAAPSLPQINQAYGQRLAQIRADGIDTALSRPVPGINTLAAPVLDHTGSICLVLALMGPSGSFDSELAGDPAQTLRAATLRLSRRFGWMAVADGA</sequence>
<dbReference type="InterPro" id="IPR014757">
    <property type="entry name" value="Tscrpt_reg_IclR_C"/>
</dbReference>
<feature type="compositionally biased region" description="Low complexity" evidence="4">
    <location>
        <begin position="7"/>
        <end position="24"/>
    </location>
</feature>
<protein>
    <submittedName>
        <fullName evidence="6">Helix-turn-helix domain-containing protein</fullName>
    </submittedName>
</protein>
<feature type="region of interest" description="Disordered" evidence="4">
    <location>
        <begin position="1"/>
        <end position="28"/>
    </location>
</feature>
<dbReference type="SMART" id="SM00346">
    <property type="entry name" value="HTH_ICLR"/>
    <property type="match status" value="1"/>
</dbReference>
<proteinExistence type="predicted"/>
<keyword evidence="1" id="KW-0805">Transcription regulation</keyword>
<dbReference type="AlphaFoldDB" id="A0A848I831"/>
<keyword evidence="3" id="KW-0804">Transcription</keyword>
<accession>A0A848I831</accession>
<evidence type="ECO:0000313" key="6">
    <source>
        <dbReference type="EMBL" id="NML96665.1"/>
    </source>
</evidence>
<dbReference type="PANTHER" id="PTHR30136">
    <property type="entry name" value="HELIX-TURN-HELIX TRANSCRIPTIONAL REGULATOR, ICLR FAMILY"/>
    <property type="match status" value="1"/>
</dbReference>
<dbReference type="RefSeq" id="WP_169483647.1">
    <property type="nucleotide sequence ID" value="NZ_JABBGJ010000002.1"/>
</dbReference>